<reference evidence="2 3" key="1">
    <citation type="submission" date="2016-10" db="EMBL/GenBank/DDBJ databases">
        <title>Arsenicibacter rosenii gen. nov., sp. nov., an efficient arsenic-methylating bacterium isolated from an arsenic-contaminated paddy soil.</title>
        <authorList>
            <person name="Huang K."/>
        </authorList>
    </citation>
    <scope>NUCLEOTIDE SEQUENCE [LARGE SCALE GENOMIC DNA]</scope>
    <source>
        <strain evidence="2 3">SM-1</strain>
    </source>
</reference>
<dbReference type="RefSeq" id="WP_071503613.1">
    <property type="nucleotide sequence ID" value="NZ_MORL01000006.1"/>
</dbReference>
<evidence type="ECO:0000313" key="2">
    <source>
        <dbReference type="EMBL" id="OIN58504.1"/>
    </source>
</evidence>
<comment type="caution">
    <text evidence="2">The sequence shown here is derived from an EMBL/GenBank/DDBJ whole genome shotgun (WGS) entry which is preliminary data.</text>
</comment>
<evidence type="ECO:0000313" key="3">
    <source>
        <dbReference type="Proteomes" id="UP000181790"/>
    </source>
</evidence>
<dbReference type="OrthoDB" id="941845at2"/>
<proteinExistence type="predicted"/>
<keyword evidence="3" id="KW-1185">Reference proteome</keyword>
<dbReference type="AlphaFoldDB" id="A0A1S2VID4"/>
<gene>
    <name evidence="2" type="ORF">BLX24_13085</name>
</gene>
<evidence type="ECO:0000256" key="1">
    <source>
        <dbReference type="SAM" id="SignalP"/>
    </source>
</evidence>
<sequence length="223" mass="24676">MKQLITLTLLLLALGSRAYGQYAPLGAISSWTDGYVITTANDTITGQIRIPTLINDAPASAVIKTPDGRKQTVKAEDLLQIAQRIPDYAYATGSIPRERQYIFFDKVPNPRRHQKPMLLERLSQPGKVVLYFDANGWKKTTDLTFGALTVTLDHKDFSFVAVKDGKTASILKKSNLSEQTGALFGDCPVFISQLNGPDSIAWKHLDRILTLYHQSCVIGPVTR</sequence>
<protein>
    <submittedName>
        <fullName evidence="2">Uncharacterized protein</fullName>
    </submittedName>
</protein>
<name>A0A1S2VID4_9BACT</name>
<feature type="chain" id="PRO_5010280624" evidence="1">
    <location>
        <begin position="19"/>
        <end position="223"/>
    </location>
</feature>
<dbReference type="Proteomes" id="UP000181790">
    <property type="component" value="Unassembled WGS sequence"/>
</dbReference>
<organism evidence="2 3">
    <name type="scientific">Arsenicibacter rosenii</name>
    <dbReference type="NCBI Taxonomy" id="1750698"/>
    <lineage>
        <taxon>Bacteria</taxon>
        <taxon>Pseudomonadati</taxon>
        <taxon>Bacteroidota</taxon>
        <taxon>Cytophagia</taxon>
        <taxon>Cytophagales</taxon>
        <taxon>Spirosomataceae</taxon>
        <taxon>Arsenicibacter</taxon>
    </lineage>
</organism>
<keyword evidence="1" id="KW-0732">Signal</keyword>
<feature type="signal peptide" evidence="1">
    <location>
        <begin position="1"/>
        <end position="18"/>
    </location>
</feature>
<dbReference type="EMBL" id="MORL01000006">
    <property type="protein sequence ID" value="OIN58504.1"/>
    <property type="molecule type" value="Genomic_DNA"/>
</dbReference>
<accession>A0A1S2VID4</accession>